<dbReference type="EMBL" id="CP045227">
    <property type="protein sequence ID" value="QFS50884.1"/>
    <property type="molecule type" value="Genomic_DNA"/>
</dbReference>
<gene>
    <name evidence="2" type="ORF">GXM_08378</name>
</gene>
<proteinExistence type="predicted"/>
<evidence type="ECO:0000313" key="2">
    <source>
        <dbReference type="EMBL" id="QFS50884.1"/>
    </source>
</evidence>
<evidence type="ECO:0000313" key="3">
    <source>
        <dbReference type="Proteomes" id="UP000326678"/>
    </source>
</evidence>
<dbReference type="KEGG" id="nsh:GXM_08378"/>
<accession>A0A5P8WE09</accession>
<evidence type="ECO:0000256" key="1">
    <source>
        <dbReference type="SAM" id="Coils"/>
    </source>
</evidence>
<name>A0A5P8WE09_9NOSO</name>
<dbReference type="AlphaFoldDB" id="A0A5P8WE09"/>
<protein>
    <submittedName>
        <fullName evidence="2">Uncharacterized protein</fullName>
    </submittedName>
</protein>
<feature type="coiled-coil region" evidence="1">
    <location>
        <begin position="33"/>
        <end position="60"/>
    </location>
</feature>
<reference evidence="2 3" key="1">
    <citation type="submission" date="2019-10" db="EMBL/GenBank/DDBJ databases">
        <title>Genomic and transcriptomic insights into the perfect genentic adaptation of a filamentous nitrogen-fixing cyanobacterium to rice fields.</title>
        <authorList>
            <person name="Chen Z."/>
        </authorList>
    </citation>
    <scope>NUCLEOTIDE SEQUENCE [LARGE SCALE GENOMIC DNA]</scope>
    <source>
        <strain evidence="2">CCNUC1</strain>
    </source>
</reference>
<sequence>MQRVESEGKNASEVLISWINDYLAQEPRLLPDIGQVYAEVESLKKKVAFLEDEVTKKSAA</sequence>
<keyword evidence="3" id="KW-1185">Reference proteome</keyword>
<organism evidence="2 3">
    <name type="scientific">Nostoc sphaeroides CCNUC1</name>
    <dbReference type="NCBI Taxonomy" id="2653204"/>
    <lineage>
        <taxon>Bacteria</taxon>
        <taxon>Bacillati</taxon>
        <taxon>Cyanobacteriota</taxon>
        <taxon>Cyanophyceae</taxon>
        <taxon>Nostocales</taxon>
        <taxon>Nostocaceae</taxon>
        <taxon>Nostoc</taxon>
    </lineage>
</organism>
<dbReference type="Proteomes" id="UP000326678">
    <property type="component" value="Chromosome Gxm2"/>
</dbReference>
<keyword evidence="1" id="KW-0175">Coiled coil</keyword>